<reference evidence="2 3" key="1">
    <citation type="journal article" date="2010" name="Nat. Biotechnol.">
        <title>Genome sequence of the model mushroom Schizophyllum commune.</title>
        <authorList>
            <person name="Ohm R.A."/>
            <person name="de Jong J.F."/>
            <person name="Lugones L.G."/>
            <person name="Aerts A."/>
            <person name="Kothe E."/>
            <person name="Stajich J.E."/>
            <person name="de Vries R.P."/>
            <person name="Record E."/>
            <person name="Levasseur A."/>
            <person name="Baker S.E."/>
            <person name="Bartholomew K.A."/>
            <person name="Coutinho P.M."/>
            <person name="Erdmann S."/>
            <person name="Fowler T.J."/>
            <person name="Gathman A.C."/>
            <person name="Lombard V."/>
            <person name="Henrissat B."/>
            <person name="Knabe N."/>
            <person name="Kuees U."/>
            <person name="Lilly W.W."/>
            <person name="Lindquist E."/>
            <person name="Lucas S."/>
            <person name="Magnuson J.K."/>
            <person name="Piumi F."/>
            <person name="Raudaskoski M."/>
            <person name="Salamov A."/>
            <person name="Schmutz J."/>
            <person name="Schwarze F.W.M.R."/>
            <person name="vanKuyk P.A."/>
            <person name="Horton J.S."/>
            <person name="Grigoriev I.V."/>
            <person name="Woesten H.A.B."/>
        </authorList>
    </citation>
    <scope>NUCLEOTIDE SEQUENCE [LARGE SCALE GENOMIC DNA]</scope>
    <source>
        <strain evidence="3">H4-8 / FGSC 9210</strain>
    </source>
</reference>
<dbReference type="VEuPathDB" id="FungiDB:SCHCODRAFT_01216405"/>
<dbReference type="HOGENOM" id="CLU_018544_13_1_1"/>
<evidence type="ECO:0000313" key="2">
    <source>
        <dbReference type="EMBL" id="EFI92513.1"/>
    </source>
</evidence>
<dbReference type="GeneID" id="9597112"/>
<dbReference type="InterPro" id="IPR001810">
    <property type="entry name" value="F-box_dom"/>
</dbReference>
<dbReference type="RefSeq" id="XP_003027416.1">
    <property type="nucleotide sequence ID" value="XM_003027370.1"/>
</dbReference>
<dbReference type="OrthoDB" id="3365698at2759"/>
<feature type="domain" description="F-box" evidence="1">
    <location>
        <begin position="78"/>
        <end position="132"/>
    </location>
</feature>
<dbReference type="eggNOG" id="ENOG502RD4M">
    <property type="taxonomic scope" value="Eukaryota"/>
</dbReference>
<keyword evidence="3" id="KW-1185">Reference proteome</keyword>
<accession>D8QGL6</accession>
<dbReference type="Gene3D" id="1.20.1280.50">
    <property type="match status" value="1"/>
</dbReference>
<dbReference type="KEGG" id="scm:SCHCO_01216405"/>
<dbReference type="InterPro" id="IPR036047">
    <property type="entry name" value="F-box-like_dom_sf"/>
</dbReference>
<protein>
    <recommendedName>
        <fullName evidence="1">F-box domain-containing protein</fullName>
    </recommendedName>
</protein>
<dbReference type="InParanoid" id="D8QGL6"/>
<evidence type="ECO:0000313" key="3">
    <source>
        <dbReference type="Proteomes" id="UP000007431"/>
    </source>
</evidence>
<evidence type="ECO:0000259" key="1">
    <source>
        <dbReference type="PROSITE" id="PS50181"/>
    </source>
</evidence>
<dbReference type="SUPFAM" id="SSF81383">
    <property type="entry name" value="F-box domain"/>
    <property type="match status" value="1"/>
</dbReference>
<dbReference type="EMBL" id="GL377312">
    <property type="protein sequence ID" value="EFI92513.1"/>
    <property type="molecule type" value="Genomic_DNA"/>
</dbReference>
<gene>
    <name evidence="2" type="ORF">SCHCODRAFT_113006</name>
</gene>
<feature type="non-terminal residue" evidence="2">
    <location>
        <position position="458"/>
    </location>
</feature>
<organism evidence="3">
    <name type="scientific">Schizophyllum commune (strain H4-8 / FGSC 9210)</name>
    <name type="common">Split gill fungus</name>
    <dbReference type="NCBI Taxonomy" id="578458"/>
    <lineage>
        <taxon>Eukaryota</taxon>
        <taxon>Fungi</taxon>
        <taxon>Dikarya</taxon>
        <taxon>Basidiomycota</taxon>
        <taxon>Agaricomycotina</taxon>
        <taxon>Agaricomycetes</taxon>
        <taxon>Agaricomycetidae</taxon>
        <taxon>Agaricales</taxon>
        <taxon>Schizophyllaceae</taxon>
        <taxon>Schizophyllum</taxon>
    </lineage>
</organism>
<name>D8QGL6_SCHCM</name>
<dbReference type="AlphaFoldDB" id="D8QGL6"/>
<dbReference type="PROSITE" id="PS50181">
    <property type="entry name" value="FBOX"/>
    <property type="match status" value="1"/>
</dbReference>
<dbReference type="Proteomes" id="UP000007431">
    <property type="component" value="Unassembled WGS sequence"/>
</dbReference>
<proteinExistence type="predicted"/>
<sequence>MSPPHPMHSLSVDELLERAASVANLAMLRTYVGPSSIQIAAINEYSSLLESELRSLLPSDPSTRDGILAQLDIHWSTLAPIRRLPKELLIEIFYQVANESPLQTLHVAVTISQVCAVWRAVAHGLSKLWTKLVVKSMRNFDQYCELFLPITTEDLSLLWGRIEPYASCWSSLTLMGQLSMLPDLQVLYMENLERLVLDAYGTPNSPELSVLDFVVAPRLRHLALTLDALQSERQLHVPVMWAPTSLEIDAMAPFPVTYTLPLLRACAGTLQSLALKVRHPLDGLEGSYPSSASEQDTFELNALTDLRLVDPACALLDHIIAPCITVLILSNVPAYGTRSLLGFLTRSQQSRTLLDLRVFIPAEREPSAWLPCIRLMDSLRDLHFDAMLSNAEFLKQIVLHTDGPSLLPALAWVNIARIYMDHEELRPAIHEVTRSRRKRIAPLDGRPTWQVLGWIQEP</sequence>